<evidence type="ECO:0000259" key="1">
    <source>
        <dbReference type="PROSITE" id="PS51832"/>
    </source>
</evidence>
<protein>
    <submittedName>
        <fullName evidence="2">HD-GYP domain, c-di-GMP phosphodiesterase class II (Or its inactivated variant)</fullName>
    </submittedName>
</protein>
<dbReference type="PROSITE" id="PS51832">
    <property type="entry name" value="HD_GYP"/>
    <property type="match status" value="1"/>
</dbReference>
<dbReference type="PANTHER" id="PTHR43155:SF2">
    <property type="entry name" value="CYCLIC DI-GMP PHOSPHODIESTERASE PA4108"/>
    <property type="match status" value="1"/>
</dbReference>
<dbReference type="EMBL" id="FOSP01000023">
    <property type="protein sequence ID" value="SFK96844.1"/>
    <property type="molecule type" value="Genomic_DNA"/>
</dbReference>
<dbReference type="STRING" id="52441.SAMN05216302_102327"/>
<dbReference type="InterPro" id="IPR003607">
    <property type="entry name" value="HD/PDEase_dom"/>
</dbReference>
<dbReference type="SUPFAM" id="SSF109604">
    <property type="entry name" value="HD-domain/PDEase-like"/>
    <property type="match status" value="1"/>
</dbReference>
<dbReference type="Proteomes" id="UP000199533">
    <property type="component" value="Unassembled WGS sequence"/>
</dbReference>
<proteinExistence type="predicted"/>
<dbReference type="AlphaFoldDB" id="A0A1I4DTE3"/>
<name>A0A1I4DTE3_9PROT</name>
<evidence type="ECO:0000313" key="3">
    <source>
        <dbReference type="Proteomes" id="UP000199533"/>
    </source>
</evidence>
<dbReference type="InterPro" id="IPR037522">
    <property type="entry name" value="HD_GYP_dom"/>
</dbReference>
<dbReference type="Gene3D" id="1.10.3210.10">
    <property type="entry name" value="Hypothetical protein af1432"/>
    <property type="match status" value="1"/>
</dbReference>
<dbReference type="Pfam" id="PF13487">
    <property type="entry name" value="HD_5"/>
    <property type="match status" value="1"/>
</dbReference>
<dbReference type="SMART" id="SM00471">
    <property type="entry name" value="HDc"/>
    <property type="match status" value="1"/>
</dbReference>
<reference evidence="3" key="1">
    <citation type="submission" date="2016-10" db="EMBL/GenBank/DDBJ databases">
        <authorList>
            <person name="Varghese N."/>
            <person name="Submissions S."/>
        </authorList>
    </citation>
    <scope>NUCLEOTIDE SEQUENCE [LARGE SCALE GENOMIC DNA]</scope>
    <source>
        <strain evidence="3">Nm69</strain>
    </source>
</reference>
<feature type="domain" description="HD-GYP" evidence="1">
    <location>
        <begin position="136"/>
        <end position="334"/>
    </location>
</feature>
<gene>
    <name evidence="2" type="ORF">SAMN05216302_102327</name>
</gene>
<dbReference type="PANTHER" id="PTHR43155">
    <property type="entry name" value="CYCLIC DI-GMP PHOSPHODIESTERASE PA4108-RELATED"/>
    <property type="match status" value="1"/>
</dbReference>
<dbReference type="RefSeq" id="WP_090701088.1">
    <property type="nucleotide sequence ID" value="NZ_FOSP01000023.1"/>
</dbReference>
<dbReference type="InterPro" id="IPR021812">
    <property type="entry name" value="DUF3391"/>
</dbReference>
<dbReference type="Pfam" id="PF11871">
    <property type="entry name" value="DUF3391"/>
    <property type="match status" value="1"/>
</dbReference>
<sequence length="409" mass="46123">MLKKIGINDIRLGMYIHKIGGDWMEHPFWTNSFLLSEQKDLHKLKNSKVKELWIDSDKGLDVMKPVTSDRAQPNKQTDQPVLVVTKKIIKIPVEEELQTAKKIHAKTKEAVTAMFNEVRMGKAVRVEEAVVLVDEINHSMARNANAMLSLIRLKTADEYTYLHSVAVCVLMIALGKQLGLQGAALKQVGVAGLLHDIGKMVIPGKVLNKPGKLTEDEFAIVKNHPRRGWEILKTVFQVNEPALDVCLHHHERMDGKGYPEKLSANNLTLYARMGSICDVYDAISSERCYKKGWEPAEAIKKMAEWKGGHFDETVFHAFVKTIGIYPIGTLLKLKSDRLGIVIEQSEKSLVMPVVKVFFSLHSNCHIPFEIVDLSESTDSVVSAENPQQWGLDLEKIYLILHQLRDDKFG</sequence>
<evidence type="ECO:0000313" key="2">
    <source>
        <dbReference type="EMBL" id="SFK96844.1"/>
    </source>
</evidence>
<accession>A0A1I4DTE3</accession>
<dbReference type="GO" id="GO:0008081">
    <property type="term" value="F:phosphoric diester hydrolase activity"/>
    <property type="evidence" value="ECO:0007669"/>
    <property type="project" value="UniProtKB-ARBA"/>
</dbReference>
<keyword evidence="3" id="KW-1185">Reference proteome</keyword>
<dbReference type="CDD" id="cd00077">
    <property type="entry name" value="HDc"/>
    <property type="match status" value="1"/>
</dbReference>
<dbReference type="OrthoDB" id="9763857at2"/>
<organism evidence="2 3">
    <name type="scientific">Nitrosomonas aestuarii</name>
    <dbReference type="NCBI Taxonomy" id="52441"/>
    <lineage>
        <taxon>Bacteria</taxon>
        <taxon>Pseudomonadati</taxon>
        <taxon>Pseudomonadota</taxon>
        <taxon>Betaproteobacteria</taxon>
        <taxon>Nitrosomonadales</taxon>
        <taxon>Nitrosomonadaceae</taxon>
        <taxon>Nitrosomonas</taxon>
    </lineage>
</organism>